<name>A0A2H0W452_9BACT</name>
<accession>A0A2H0W452</accession>
<dbReference type="EMBL" id="PEZY01000006">
    <property type="protein sequence ID" value="PIS06128.1"/>
    <property type="molecule type" value="Genomic_DNA"/>
</dbReference>
<comment type="caution">
    <text evidence="1">The sequence shown here is derived from an EMBL/GenBank/DDBJ whole genome shotgun (WGS) entry which is preliminary data.</text>
</comment>
<reference evidence="2" key="1">
    <citation type="submission" date="2017-09" db="EMBL/GenBank/DDBJ databases">
        <title>Depth-based differentiation of microbial function through sediment-hosted aquifers and enrichment of novel symbionts in the deep terrestrial subsurface.</title>
        <authorList>
            <person name="Probst A.J."/>
            <person name="Ladd B."/>
            <person name="Jarett J.K."/>
            <person name="Geller-Mcgrath D.E."/>
            <person name="Sieber C.M.K."/>
            <person name="Emerson J.B."/>
            <person name="Anantharaman K."/>
            <person name="Thomas B.C."/>
            <person name="Malmstrom R."/>
            <person name="Stieglmeier M."/>
            <person name="Klingl A."/>
            <person name="Woyke T."/>
            <person name="Ryan C.M."/>
            <person name="Banfield J.F."/>
        </authorList>
    </citation>
    <scope>NUCLEOTIDE SEQUENCE [LARGE SCALE GENOMIC DNA]</scope>
</reference>
<dbReference type="AlphaFoldDB" id="A0A2H0W452"/>
<protein>
    <submittedName>
        <fullName evidence="1">Uncharacterized protein</fullName>
    </submittedName>
</protein>
<organism evidence="1 2">
    <name type="scientific">Candidatus Buchananbacteria bacterium CG10_big_fil_rev_8_21_14_0_10_33_19</name>
    <dbReference type="NCBI Taxonomy" id="1974525"/>
    <lineage>
        <taxon>Bacteria</taxon>
        <taxon>Candidatus Buchananiibacteriota</taxon>
    </lineage>
</organism>
<sequence length="155" mass="17713">MKNLYTIGEKDNLLIGWQNNHDFKDKEGGAPSQGEVFMNLFTEPWMAMQYLHENLNNHSAGLYKIDSPEAWDYYKGFAIEAMGAGRAIINLCDISKTHNDLQLNILPIKVSVSDFQSFLEESQKVETCSTCYSQDRFIKKEDNGTKVSIFTFNKP</sequence>
<gene>
    <name evidence="1" type="ORF">COT80_02350</name>
</gene>
<evidence type="ECO:0000313" key="1">
    <source>
        <dbReference type="EMBL" id="PIS06128.1"/>
    </source>
</evidence>
<proteinExistence type="predicted"/>
<evidence type="ECO:0000313" key="2">
    <source>
        <dbReference type="Proteomes" id="UP000229056"/>
    </source>
</evidence>
<dbReference type="Proteomes" id="UP000229056">
    <property type="component" value="Unassembled WGS sequence"/>
</dbReference>